<sequence>MGKYTAKKQEVVSFVKRRACESVSPKGIVAFSINACIALYTEFIATATFYTTAAFSGKWVGVFAGQFFTAIIVVAGILAVAIALYRKMQPDLVAGLFSIVVLLPLLRAAGNAVTKLRREGLLEDAAVRMIPRAQDFAAYPSVHTLAVHVLILAVSGMILQARFTGTA</sequence>
<accession>A0A7J4J2G7</accession>
<gene>
    <name evidence="2" type="ORF">HA254_02085</name>
</gene>
<proteinExistence type="predicted"/>
<organism evidence="2 3">
    <name type="scientific">Candidatus Iainarchaeum sp</name>
    <dbReference type="NCBI Taxonomy" id="3101447"/>
    <lineage>
        <taxon>Archaea</taxon>
        <taxon>Candidatus Iainarchaeota</taxon>
        <taxon>Candidatus Iainarchaeia</taxon>
        <taxon>Candidatus Iainarchaeales</taxon>
        <taxon>Candidatus Iainarchaeaceae</taxon>
        <taxon>Candidatus Iainarchaeum</taxon>
    </lineage>
</organism>
<comment type="caution">
    <text evidence="2">The sequence shown here is derived from an EMBL/GenBank/DDBJ whole genome shotgun (WGS) entry which is preliminary data.</text>
</comment>
<feature type="transmembrane region" description="Helical" evidence="1">
    <location>
        <begin position="62"/>
        <end position="85"/>
    </location>
</feature>
<evidence type="ECO:0000313" key="3">
    <source>
        <dbReference type="Proteomes" id="UP000565078"/>
    </source>
</evidence>
<protein>
    <submittedName>
        <fullName evidence="2">Uncharacterized protein</fullName>
    </submittedName>
</protein>
<keyword evidence="1" id="KW-1133">Transmembrane helix</keyword>
<keyword evidence="1" id="KW-0812">Transmembrane</keyword>
<feature type="transmembrane region" description="Helical" evidence="1">
    <location>
        <begin position="137"/>
        <end position="159"/>
    </location>
</feature>
<feature type="transmembrane region" description="Helical" evidence="1">
    <location>
        <begin position="27"/>
        <end position="50"/>
    </location>
</feature>
<evidence type="ECO:0000256" key="1">
    <source>
        <dbReference type="SAM" id="Phobius"/>
    </source>
</evidence>
<feature type="transmembrane region" description="Helical" evidence="1">
    <location>
        <begin position="92"/>
        <end position="110"/>
    </location>
</feature>
<dbReference type="Proteomes" id="UP000565078">
    <property type="component" value="Unassembled WGS sequence"/>
</dbReference>
<name>A0A7J4J2G7_9ARCH</name>
<dbReference type="EMBL" id="DUGC01000037">
    <property type="protein sequence ID" value="HIH09436.1"/>
    <property type="molecule type" value="Genomic_DNA"/>
</dbReference>
<evidence type="ECO:0000313" key="2">
    <source>
        <dbReference type="EMBL" id="HIH09436.1"/>
    </source>
</evidence>
<reference evidence="3" key="1">
    <citation type="journal article" date="2020" name="bioRxiv">
        <title>A rank-normalized archaeal taxonomy based on genome phylogeny resolves widespread incomplete and uneven classifications.</title>
        <authorList>
            <person name="Rinke C."/>
            <person name="Chuvochina M."/>
            <person name="Mussig A.J."/>
            <person name="Chaumeil P.-A."/>
            <person name="Waite D.W."/>
            <person name="Whitman W.B."/>
            <person name="Parks D.H."/>
            <person name="Hugenholtz P."/>
        </authorList>
    </citation>
    <scope>NUCLEOTIDE SEQUENCE [LARGE SCALE GENOMIC DNA]</scope>
</reference>
<keyword evidence="1" id="KW-0472">Membrane</keyword>
<dbReference type="AlphaFoldDB" id="A0A7J4J2G7"/>